<dbReference type="InterPro" id="IPR001387">
    <property type="entry name" value="Cro/C1-type_HTH"/>
</dbReference>
<proteinExistence type="inferred from homology"/>
<dbReference type="AlphaFoldDB" id="A0A6P2C5M6"/>
<gene>
    <name evidence="3" type="ORF">EAS64_02425</name>
</gene>
<dbReference type="GO" id="GO:0003677">
    <property type="term" value="F:DNA binding"/>
    <property type="evidence" value="ECO:0007669"/>
    <property type="project" value="InterPro"/>
</dbReference>
<name>A0A6P2C5M6_9ACTN</name>
<keyword evidence="4" id="KW-1185">Reference proteome</keyword>
<dbReference type="Pfam" id="PF06114">
    <property type="entry name" value="Peptidase_M78"/>
    <property type="match status" value="1"/>
</dbReference>
<dbReference type="SMART" id="SM00530">
    <property type="entry name" value="HTH_XRE"/>
    <property type="match status" value="1"/>
</dbReference>
<dbReference type="InterPro" id="IPR052345">
    <property type="entry name" value="Rad_response_metalloprotease"/>
</dbReference>
<dbReference type="InterPro" id="IPR010982">
    <property type="entry name" value="Lambda_DNA-bd_dom_sf"/>
</dbReference>
<dbReference type="SUPFAM" id="SSF47413">
    <property type="entry name" value="lambda repressor-like DNA-binding domains"/>
    <property type="match status" value="1"/>
</dbReference>
<organism evidence="3 4">
    <name type="scientific">Trebonia kvetii</name>
    <dbReference type="NCBI Taxonomy" id="2480626"/>
    <lineage>
        <taxon>Bacteria</taxon>
        <taxon>Bacillati</taxon>
        <taxon>Actinomycetota</taxon>
        <taxon>Actinomycetes</taxon>
        <taxon>Streptosporangiales</taxon>
        <taxon>Treboniaceae</taxon>
        <taxon>Trebonia</taxon>
    </lineage>
</organism>
<comment type="caution">
    <text evidence="3">The sequence shown here is derived from an EMBL/GenBank/DDBJ whole genome shotgun (WGS) entry which is preliminary data.</text>
</comment>
<comment type="similarity">
    <text evidence="1">Belongs to the short-chain fatty acyl-CoA assimilation regulator (ScfR) family.</text>
</comment>
<dbReference type="Gene3D" id="1.10.10.2910">
    <property type="match status" value="1"/>
</dbReference>
<evidence type="ECO:0000256" key="1">
    <source>
        <dbReference type="ARBA" id="ARBA00007227"/>
    </source>
</evidence>
<reference evidence="3 4" key="1">
    <citation type="submission" date="2018-11" db="EMBL/GenBank/DDBJ databases">
        <title>Trebonia kvetii gen.nov., sp.nov., a novel acidophilic actinobacterium, and proposal of the new actinobacterial family Treboniaceae fam. nov.</title>
        <authorList>
            <person name="Rapoport D."/>
            <person name="Sagova-Mareckova M."/>
            <person name="Sedlacek I."/>
            <person name="Provaznik J."/>
            <person name="Kralova S."/>
            <person name="Pavlinic D."/>
            <person name="Benes V."/>
            <person name="Kopecky J."/>
        </authorList>
    </citation>
    <scope>NUCLEOTIDE SEQUENCE [LARGE SCALE GENOMIC DNA]</scope>
    <source>
        <strain evidence="3 4">15Tr583</strain>
    </source>
</reference>
<evidence type="ECO:0000259" key="2">
    <source>
        <dbReference type="PROSITE" id="PS50943"/>
    </source>
</evidence>
<evidence type="ECO:0000313" key="3">
    <source>
        <dbReference type="EMBL" id="TVZ06307.1"/>
    </source>
</evidence>
<dbReference type="Gene3D" id="1.10.260.40">
    <property type="entry name" value="lambda repressor-like DNA-binding domains"/>
    <property type="match status" value="1"/>
</dbReference>
<dbReference type="Proteomes" id="UP000460272">
    <property type="component" value="Unassembled WGS sequence"/>
</dbReference>
<sequence>MNCGASFVTDDGTAADAARLFSPQRLRLAREARGLTQTGLSRLIGTSAAAVSQFEKADARPSASTVALLAQALSFPAGFFAVGSSPSSRADGDPDTLDGHGHFRSLRSVTAAQRRQALSVTQLVRDMADALSRHVRLPDPAVPLLAAGAGDLAAAEERAATVRRAWGVPPGPVTDVIQVAERHGIVTARQRIPAPTISGYSVPFPERPVVIVGRDGAKRDRDRFSVSHEIGHLVMHEAGSSLASKETEAQANRFASAFLLPADEIRDQLPPVPDWVQLLTLKQRWHVSLSALLRRASDLGVMSDQVYGQAMRTVGARGWRISEPGDLGAPESPRVLALAIETAGAGTASLAAETGWPATLIEEVVAASADSRPALEI</sequence>
<evidence type="ECO:0000313" key="4">
    <source>
        <dbReference type="Proteomes" id="UP000460272"/>
    </source>
</evidence>
<accession>A0A6P2C5M6</accession>
<feature type="domain" description="HTH cro/C1-type" evidence="2">
    <location>
        <begin position="26"/>
        <end position="80"/>
    </location>
</feature>
<dbReference type="Pfam" id="PF01381">
    <property type="entry name" value="HTH_3"/>
    <property type="match status" value="1"/>
</dbReference>
<dbReference type="PROSITE" id="PS50943">
    <property type="entry name" value="HTH_CROC1"/>
    <property type="match status" value="1"/>
</dbReference>
<dbReference type="EMBL" id="RPFW01000001">
    <property type="protein sequence ID" value="TVZ06307.1"/>
    <property type="molecule type" value="Genomic_DNA"/>
</dbReference>
<dbReference type="PANTHER" id="PTHR43236:SF1">
    <property type="entry name" value="BLL7220 PROTEIN"/>
    <property type="match status" value="1"/>
</dbReference>
<dbReference type="CDD" id="cd00093">
    <property type="entry name" value="HTH_XRE"/>
    <property type="match status" value="1"/>
</dbReference>
<dbReference type="InterPro" id="IPR010359">
    <property type="entry name" value="IrrE_HExxH"/>
</dbReference>
<dbReference type="PANTHER" id="PTHR43236">
    <property type="entry name" value="ANTITOXIN HIGA1"/>
    <property type="match status" value="1"/>
</dbReference>
<protein>
    <submittedName>
        <fullName evidence="3">ImmA/IrrE family metallo-endopeptidase</fullName>
    </submittedName>
</protein>
<dbReference type="OrthoDB" id="9794834at2"/>